<evidence type="ECO:0000313" key="15">
    <source>
        <dbReference type="Proteomes" id="UP000002630"/>
    </source>
</evidence>
<dbReference type="Pfam" id="PF00122">
    <property type="entry name" value="E1-E2_ATPase"/>
    <property type="match status" value="1"/>
</dbReference>
<evidence type="ECO:0000256" key="1">
    <source>
        <dbReference type="ARBA" id="ARBA00004651"/>
    </source>
</evidence>
<evidence type="ECO:0000256" key="2">
    <source>
        <dbReference type="ARBA" id="ARBA00022475"/>
    </source>
</evidence>
<dbReference type="Gene3D" id="3.40.1110.10">
    <property type="entry name" value="Calcium-transporting ATPase, cytoplasmic domain N"/>
    <property type="match status" value="1"/>
</dbReference>
<dbReference type="Pfam" id="PF13246">
    <property type="entry name" value="Cation_ATPase"/>
    <property type="match status" value="1"/>
</dbReference>
<evidence type="ECO:0000259" key="13">
    <source>
        <dbReference type="Pfam" id="PF00689"/>
    </source>
</evidence>
<dbReference type="Gene3D" id="1.20.1110.10">
    <property type="entry name" value="Calcium-transporting ATPase, transmembrane domain"/>
    <property type="match status" value="1"/>
</dbReference>
<evidence type="ECO:0000256" key="8">
    <source>
        <dbReference type="ARBA" id="ARBA00023065"/>
    </source>
</evidence>
<dbReference type="InterPro" id="IPR006068">
    <property type="entry name" value="ATPase_P-typ_cation-transptr_C"/>
</dbReference>
<evidence type="ECO:0000256" key="10">
    <source>
        <dbReference type="ARBA" id="ARBA00038148"/>
    </source>
</evidence>
<reference evidence="14 15" key="1">
    <citation type="journal article" date="2010" name="Nature">
        <title>The Ectocarpus genome and the independent evolution of multicellularity in brown algae.</title>
        <authorList>
            <person name="Cock J.M."/>
            <person name="Sterck L."/>
            <person name="Rouze P."/>
            <person name="Scornet D."/>
            <person name="Allen A.E."/>
            <person name="Amoutzias G."/>
            <person name="Anthouard V."/>
            <person name="Artiguenave F."/>
            <person name="Aury J.M."/>
            <person name="Badger J.H."/>
            <person name="Beszteri B."/>
            <person name="Billiau K."/>
            <person name="Bonnet E."/>
            <person name="Bothwell J.H."/>
            <person name="Bowler C."/>
            <person name="Boyen C."/>
            <person name="Brownlee C."/>
            <person name="Carrano C.J."/>
            <person name="Charrier B."/>
            <person name="Cho G.Y."/>
            <person name="Coelho S.M."/>
            <person name="Collen J."/>
            <person name="Corre E."/>
            <person name="Da Silva C."/>
            <person name="Delage L."/>
            <person name="Delaroque N."/>
            <person name="Dittami S.M."/>
            <person name="Doulbeau S."/>
            <person name="Elias M."/>
            <person name="Farnham G."/>
            <person name="Gachon C.M."/>
            <person name="Gschloessl B."/>
            <person name="Heesch S."/>
            <person name="Jabbari K."/>
            <person name="Jubin C."/>
            <person name="Kawai H."/>
            <person name="Kimura K."/>
            <person name="Kloareg B."/>
            <person name="Kupper F.C."/>
            <person name="Lang D."/>
            <person name="Le Bail A."/>
            <person name="Leblanc C."/>
            <person name="Lerouge P."/>
            <person name="Lohr M."/>
            <person name="Lopez P.J."/>
            <person name="Martens C."/>
            <person name="Maumus F."/>
            <person name="Michel G."/>
            <person name="Miranda-Saavedra D."/>
            <person name="Morales J."/>
            <person name="Moreau H."/>
            <person name="Motomura T."/>
            <person name="Nagasato C."/>
            <person name="Napoli C.A."/>
            <person name="Nelson D.R."/>
            <person name="Nyvall-Collen P."/>
            <person name="Peters A.F."/>
            <person name="Pommier C."/>
            <person name="Potin P."/>
            <person name="Poulain J."/>
            <person name="Quesneville H."/>
            <person name="Read B."/>
            <person name="Rensing S.A."/>
            <person name="Ritter A."/>
            <person name="Rousvoal S."/>
            <person name="Samanta M."/>
            <person name="Samson G."/>
            <person name="Schroeder D.C."/>
            <person name="Segurens B."/>
            <person name="Strittmatter M."/>
            <person name="Tonon T."/>
            <person name="Tregear J.W."/>
            <person name="Valentin K."/>
            <person name="von Dassow P."/>
            <person name="Yamagishi T."/>
            <person name="Van de Peer Y."/>
            <person name="Wincker P."/>
        </authorList>
    </citation>
    <scope>NUCLEOTIDE SEQUENCE [LARGE SCALE GENOMIC DNA]</scope>
    <source>
        <strain evidence="15">Ec32 / CCAP1310/4</strain>
    </source>
</reference>
<keyword evidence="4" id="KW-0547">Nucleotide-binding</keyword>
<dbReference type="OMA" id="ASAMMEC"/>
<feature type="transmembrane region" description="Helical" evidence="11">
    <location>
        <begin position="209"/>
        <end position="235"/>
    </location>
</feature>
<evidence type="ECO:0000256" key="9">
    <source>
        <dbReference type="ARBA" id="ARBA00023136"/>
    </source>
</evidence>
<dbReference type="NCBIfam" id="TIGR01494">
    <property type="entry name" value="ATPase_P-type"/>
    <property type="match status" value="2"/>
</dbReference>
<evidence type="ECO:0000256" key="5">
    <source>
        <dbReference type="ARBA" id="ARBA00022840"/>
    </source>
</evidence>
<keyword evidence="6" id="KW-1278">Translocase</keyword>
<dbReference type="GO" id="GO:0005391">
    <property type="term" value="F:P-type sodium:potassium-exchanging transporter activity"/>
    <property type="evidence" value="ECO:0007669"/>
    <property type="project" value="TreeGrafter"/>
</dbReference>
<dbReference type="PROSITE" id="PS00154">
    <property type="entry name" value="ATPASE_E1_E2"/>
    <property type="match status" value="1"/>
</dbReference>
<dbReference type="eggNOG" id="KOG0203">
    <property type="taxonomic scope" value="Eukaryota"/>
</dbReference>
<dbReference type="PRINTS" id="PR00119">
    <property type="entry name" value="CATATPASE"/>
</dbReference>
<dbReference type="Proteomes" id="UP000002630">
    <property type="component" value="Linkage Group LG16"/>
</dbReference>
<dbReference type="InterPro" id="IPR044492">
    <property type="entry name" value="P_typ_ATPase_HD_dom"/>
</dbReference>
<evidence type="ECO:0000256" key="3">
    <source>
        <dbReference type="ARBA" id="ARBA00022692"/>
    </source>
</evidence>
<dbReference type="GO" id="GO:0030007">
    <property type="term" value="P:intracellular potassium ion homeostasis"/>
    <property type="evidence" value="ECO:0007669"/>
    <property type="project" value="TreeGrafter"/>
</dbReference>
<evidence type="ECO:0000313" key="14">
    <source>
        <dbReference type="EMBL" id="CBN74474.1"/>
    </source>
</evidence>
<dbReference type="GO" id="GO:0006883">
    <property type="term" value="P:intracellular sodium ion homeostasis"/>
    <property type="evidence" value="ECO:0007669"/>
    <property type="project" value="TreeGrafter"/>
</dbReference>
<feature type="transmembrane region" description="Helical" evidence="11">
    <location>
        <begin position="649"/>
        <end position="669"/>
    </location>
</feature>
<keyword evidence="15" id="KW-1185">Reference proteome</keyword>
<dbReference type="SUPFAM" id="SSF81653">
    <property type="entry name" value="Calcium ATPase, transduction domain A"/>
    <property type="match status" value="1"/>
</dbReference>
<dbReference type="InterPro" id="IPR023214">
    <property type="entry name" value="HAD_sf"/>
</dbReference>
<keyword evidence="7 11" id="KW-1133">Transmembrane helix</keyword>
<dbReference type="InterPro" id="IPR023298">
    <property type="entry name" value="ATPase_P-typ_TM_dom_sf"/>
</dbReference>
<evidence type="ECO:0000256" key="6">
    <source>
        <dbReference type="ARBA" id="ARBA00022967"/>
    </source>
</evidence>
<feature type="domain" description="Cation-transporting P-type ATPase C-terminal" evidence="13">
    <location>
        <begin position="772"/>
        <end position="941"/>
    </location>
</feature>
<protein>
    <recommendedName>
        <fullName evidence="16">Cation-transporting P-type ATPase C-terminal domain-containing protein</fullName>
    </recommendedName>
</protein>
<gene>
    <name evidence="14" type="ORF">Esi_0028_0056</name>
</gene>
<keyword evidence="9 11" id="KW-0472">Membrane</keyword>
<dbReference type="SFLD" id="SFLDF00027">
    <property type="entry name" value="p-type_atpase"/>
    <property type="match status" value="1"/>
</dbReference>
<dbReference type="OrthoDB" id="3352408at2759"/>
<keyword evidence="3 11" id="KW-0812">Transmembrane</keyword>
<dbReference type="SFLD" id="SFLDS00003">
    <property type="entry name" value="Haloacid_Dehalogenase"/>
    <property type="match status" value="1"/>
</dbReference>
<dbReference type="PANTHER" id="PTHR43294:SF21">
    <property type="entry name" value="CATION TRANSPORTING ATPASE"/>
    <property type="match status" value="1"/>
</dbReference>
<feature type="transmembrane region" description="Helical" evidence="11">
    <location>
        <begin position="782"/>
        <end position="804"/>
    </location>
</feature>
<proteinExistence type="inferred from homology"/>
<dbReference type="Gene3D" id="2.70.150.10">
    <property type="entry name" value="Calcium-transporting ATPase, cytoplasmic transduction domain A"/>
    <property type="match status" value="1"/>
</dbReference>
<comment type="similarity">
    <text evidence="10">Belongs to the cation transport ATPase (P-type) (TC 3.A.3) family.</text>
</comment>
<dbReference type="SUPFAM" id="SSF81665">
    <property type="entry name" value="Calcium ATPase, transmembrane domain M"/>
    <property type="match status" value="2"/>
</dbReference>
<dbReference type="STRING" id="2880.D8LK05"/>
<dbReference type="EMBL" id="FN649741">
    <property type="protein sequence ID" value="CBN74474.1"/>
    <property type="molecule type" value="Genomic_DNA"/>
</dbReference>
<dbReference type="GO" id="GO:0016887">
    <property type="term" value="F:ATP hydrolysis activity"/>
    <property type="evidence" value="ECO:0007669"/>
    <property type="project" value="InterPro"/>
</dbReference>
<dbReference type="SUPFAM" id="SSF56784">
    <property type="entry name" value="HAD-like"/>
    <property type="match status" value="1"/>
</dbReference>
<dbReference type="InterPro" id="IPR050510">
    <property type="entry name" value="Cation_transp_ATPase_P-type"/>
</dbReference>
<dbReference type="AlphaFoldDB" id="D8LK05"/>
<dbReference type="InParanoid" id="D8LK05"/>
<dbReference type="GO" id="GO:1902600">
    <property type="term" value="P:proton transmembrane transport"/>
    <property type="evidence" value="ECO:0007669"/>
    <property type="project" value="TreeGrafter"/>
</dbReference>
<dbReference type="EMBL" id="FN648464">
    <property type="protein sequence ID" value="CBN74474.1"/>
    <property type="molecule type" value="Genomic_DNA"/>
</dbReference>
<comment type="subcellular location">
    <subcellularLocation>
        <location evidence="1">Cell membrane</location>
        <topology evidence="1">Multi-pass membrane protein</topology>
    </subcellularLocation>
</comment>
<feature type="transmembrane region" description="Helical" evidence="11">
    <location>
        <begin position="176"/>
        <end position="197"/>
    </location>
</feature>
<evidence type="ECO:0000256" key="11">
    <source>
        <dbReference type="SAM" id="Phobius"/>
    </source>
</evidence>
<organism evidence="14 15">
    <name type="scientific">Ectocarpus siliculosus</name>
    <name type="common">Brown alga</name>
    <name type="synonym">Conferva siliculosa</name>
    <dbReference type="NCBI Taxonomy" id="2880"/>
    <lineage>
        <taxon>Eukaryota</taxon>
        <taxon>Sar</taxon>
        <taxon>Stramenopiles</taxon>
        <taxon>Ochrophyta</taxon>
        <taxon>PX clade</taxon>
        <taxon>Phaeophyceae</taxon>
        <taxon>Ectocarpales</taxon>
        <taxon>Ectocarpaceae</taxon>
        <taxon>Ectocarpus</taxon>
    </lineage>
</organism>
<dbReference type="InterPro" id="IPR059000">
    <property type="entry name" value="ATPase_P-type_domA"/>
</dbReference>
<keyword evidence="2" id="KW-1003">Cell membrane</keyword>
<dbReference type="GO" id="GO:0005886">
    <property type="term" value="C:plasma membrane"/>
    <property type="evidence" value="ECO:0007669"/>
    <property type="project" value="UniProtKB-SubCell"/>
</dbReference>
<feature type="transmembrane region" description="Helical" evidence="11">
    <location>
        <begin position="918"/>
        <end position="939"/>
    </location>
</feature>
<evidence type="ECO:0000256" key="4">
    <source>
        <dbReference type="ARBA" id="ARBA00022741"/>
    </source>
</evidence>
<dbReference type="Pfam" id="PF00689">
    <property type="entry name" value="Cation_ATPase_C"/>
    <property type="match status" value="1"/>
</dbReference>
<keyword evidence="5" id="KW-0067">ATP-binding</keyword>
<dbReference type="PRINTS" id="PR00121">
    <property type="entry name" value="NAKATPASE"/>
</dbReference>
<dbReference type="SFLD" id="SFLDG00002">
    <property type="entry name" value="C1.7:_P-type_atpase_like"/>
    <property type="match status" value="1"/>
</dbReference>
<dbReference type="InterPro" id="IPR001757">
    <property type="entry name" value="P_typ_ATPase"/>
</dbReference>
<name>D8LK05_ECTSI</name>
<feature type="domain" description="P-type ATPase A" evidence="12">
    <location>
        <begin position="49"/>
        <end position="158"/>
    </location>
</feature>
<dbReference type="GO" id="GO:0005524">
    <property type="term" value="F:ATP binding"/>
    <property type="evidence" value="ECO:0007669"/>
    <property type="project" value="UniProtKB-KW"/>
</dbReference>
<dbReference type="GO" id="GO:0036376">
    <property type="term" value="P:sodium ion export across plasma membrane"/>
    <property type="evidence" value="ECO:0007669"/>
    <property type="project" value="TreeGrafter"/>
</dbReference>
<keyword evidence="8" id="KW-0406">Ion transport</keyword>
<dbReference type="GO" id="GO:1990573">
    <property type="term" value="P:potassium ion import across plasma membrane"/>
    <property type="evidence" value="ECO:0007669"/>
    <property type="project" value="TreeGrafter"/>
</dbReference>
<dbReference type="InterPro" id="IPR036412">
    <property type="entry name" value="HAD-like_sf"/>
</dbReference>
<accession>D8LK05</accession>
<keyword evidence="8" id="KW-0813">Transport</keyword>
<evidence type="ECO:0000259" key="12">
    <source>
        <dbReference type="Pfam" id="PF00122"/>
    </source>
</evidence>
<feature type="transmembrane region" description="Helical" evidence="11">
    <location>
        <begin position="15"/>
        <end position="34"/>
    </location>
</feature>
<dbReference type="InterPro" id="IPR008250">
    <property type="entry name" value="ATPase_P-typ_transduc_dom_A_sf"/>
</dbReference>
<dbReference type="Gene3D" id="3.40.50.1000">
    <property type="entry name" value="HAD superfamily/HAD-like"/>
    <property type="match status" value="1"/>
</dbReference>
<dbReference type="InterPro" id="IPR018303">
    <property type="entry name" value="ATPase_P-typ_P_site"/>
</dbReference>
<dbReference type="InterPro" id="IPR023299">
    <property type="entry name" value="ATPase_P-typ_cyto_dom_N"/>
</dbReference>
<sequence length="1015" mass="110213">MTIFESDSSTDMESLQLGLVLAVVILLNTLLDFTQRQNAEKVLKSFSKLCPSSSLVNRGGETLEIDSTELVMGDVVTLKAGDKIPADLRFIWCNSATVDNSSLTGESAPLKRTATARTDSSREAENMGFFGTTLVQGSAVGVVIRTGDSTTMGQIAASAGVKRAIESPLTVEIEMFVKMTAVIATITGVIFFCLGYLLVDSDFLDQFVFLVGIFVAFVPQGLPATVTMLLTFAAMRLKDRNVLVKDLTAVDTLGTITLLASDKTGTLTMNRMTVVEVWMNGKRLSAQGARDAGASFGAAPEEFDIRDTPNASAMMECFLLNSTARFTGGQVEGFGAESKIIGDATESGLVRFAAFRLLGNEDVDAFRDQYPKVMDLPFDSGRKWSLSIHRKPHSKGALTLFAKGAPERVLAKCSSALGKGQAEDAPFVALDRAFEVSYQAAYEELAGRGERVLACAMMPLDGAEFPEDFEFDDANFPQEGWSFIGLVGLRDPPKPGVREAIEECNAAGVQVVMVTGDHPLTAEAIARQVGEDDYDCAILHGDQIDELTPDEWDRTLSKKEIVFARTTPQHKLEIVTRFQALGHIVSVTGDGVNDSPALKRSDMGIAMALTGSDVSKEAASIILLDDNFASVVRGIREGRLVFNNLKKSIMYTLCHIVPEVIPFLLYVSLSIPAAINSFLILCIDLGTEIGPALSFAWEAAEDDIMKTAPRRFVKPLAPPVVADRSEMEGLSRIKDFEVEEVDVLASEHQAVAHRLGLFWFKPTQMSVLGRNEEDEVLVDSFVFAWSYLQIGVITSVAGLSAYFWEMYLRGICPSDLLWSSEEGYFDDGAEDFVTCTGLVLTDVAQMETLYKAQSAYFVSVVLCQIATAHVCKFRKGLPWGSRFLINKRTYVACFFSFCFSMFVINCPGVRFVLYARPFSAIVATAPLIGGFCIVIYEAVRRTLYPTMGFVPRKRLKAERERLLSAEGGGSGTGGGSGGGGGGGGVMDFLGDRKDPKSYRHTVVHDVEKGGVSATL</sequence>
<feature type="transmembrane region" description="Helical" evidence="11">
    <location>
        <begin position="890"/>
        <end position="912"/>
    </location>
</feature>
<evidence type="ECO:0008006" key="16">
    <source>
        <dbReference type="Google" id="ProtNLM"/>
    </source>
</evidence>
<dbReference type="SUPFAM" id="SSF81660">
    <property type="entry name" value="Metal cation-transporting ATPase, ATP-binding domain N"/>
    <property type="match status" value="1"/>
</dbReference>
<evidence type="ECO:0000256" key="7">
    <source>
        <dbReference type="ARBA" id="ARBA00022989"/>
    </source>
</evidence>
<dbReference type="PANTHER" id="PTHR43294">
    <property type="entry name" value="SODIUM/POTASSIUM-TRANSPORTING ATPASE SUBUNIT ALPHA"/>
    <property type="match status" value="1"/>
</dbReference>
<dbReference type="FunFam" id="3.40.50.1000:FF:000083">
    <property type="entry name" value="Sodium/potassium-transporting ATPase subunit alpha"/>
    <property type="match status" value="1"/>
</dbReference>